<reference evidence="2" key="1">
    <citation type="submission" date="2022-11" db="UniProtKB">
        <authorList>
            <consortium name="WormBaseParasite"/>
        </authorList>
    </citation>
    <scope>IDENTIFICATION</scope>
</reference>
<keyword evidence="1" id="KW-1185">Reference proteome</keyword>
<proteinExistence type="predicted"/>
<sequence length="107" mass="12445">MSPLSTELDKLYAWIFSTIGRIRFAVAISDYISNITQPLFKKTESHEDIENVQPIDELKQRMDELYNRVSAMDAQNIDRVVRKEKANRVLEDRVRTDQVNSAINEVC</sequence>
<organism evidence="1 2">
    <name type="scientific">Acrobeloides nanus</name>
    <dbReference type="NCBI Taxonomy" id="290746"/>
    <lineage>
        <taxon>Eukaryota</taxon>
        <taxon>Metazoa</taxon>
        <taxon>Ecdysozoa</taxon>
        <taxon>Nematoda</taxon>
        <taxon>Chromadorea</taxon>
        <taxon>Rhabditida</taxon>
        <taxon>Tylenchina</taxon>
        <taxon>Cephalobomorpha</taxon>
        <taxon>Cephaloboidea</taxon>
        <taxon>Cephalobidae</taxon>
        <taxon>Acrobeloides</taxon>
    </lineage>
</organism>
<dbReference type="AlphaFoldDB" id="A0A914D9X8"/>
<dbReference type="Proteomes" id="UP000887540">
    <property type="component" value="Unplaced"/>
</dbReference>
<evidence type="ECO:0000313" key="1">
    <source>
        <dbReference type="Proteomes" id="UP000887540"/>
    </source>
</evidence>
<evidence type="ECO:0000313" key="2">
    <source>
        <dbReference type="WBParaSite" id="ACRNAN_scaffold216.g19006.t1"/>
    </source>
</evidence>
<protein>
    <submittedName>
        <fullName evidence="2">Uncharacterized protein</fullName>
    </submittedName>
</protein>
<accession>A0A914D9X8</accession>
<name>A0A914D9X8_9BILA</name>
<dbReference type="WBParaSite" id="ACRNAN_scaffold216.g19006.t1">
    <property type="protein sequence ID" value="ACRNAN_scaffold216.g19006.t1"/>
    <property type="gene ID" value="ACRNAN_scaffold216.g19006"/>
</dbReference>